<dbReference type="GO" id="GO:0006457">
    <property type="term" value="P:protein folding"/>
    <property type="evidence" value="ECO:0007669"/>
    <property type="project" value="InterPro"/>
</dbReference>
<comment type="similarity">
    <text evidence="5">Belongs to the cyclophilin-type PPIase family. PPIase H subfamily.</text>
</comment>
<dbReference type="InterPro" id="IPR020892">
    <property type="entry name" value="Cyclophilin-type_PPIase_CS"/>
</dbReference>
<reference evidence="10" key="1">
    <citation type="submission" date="2017-03" db="EMBL/GenBank/DDBJ databases">
        <title>Genomes of endolithic fungi from Antarctica.</title>
        <authorList>
            <person name="Coleine C."/>
            <person name="Masonjones S."/>
            <person name="Stajich J.E."/>
        </authorList>
    </citation>
    <scope>NUCLEOTIDE SEQUENCE [LARGE SCALE GENOMIC DNA]</scope>
    <source>
        <strain evidence="10">CCFEE 5527</strain>
    </source>
</reference>
<dbReference type="GO" id="GO:0005737">
    <property type="term" value="C:cytoplasm"/>
    <property type="evidence" value="ECO:0007669"/>
    <property type="project" value="TreeGrafter"/>
</dbReference>
<dbReference type="EMBL" id="NAJO01000035">
    <property type="protein sequence ID" value="OQO00402.1"/>
    <property type="molecule type" value="Genomic_DNA"/>
</dbReference>
<dbReference type="GO" id="GO:0016018">
    <property type="term" value="F:cyclosporin A binding"/>
    <property type="evidence" value="ECO:0007669"/>
    <property type="project" value="TreeGrafter"/>
</dbReference>
<keyword evidence="4 6" id="KW-0413">Isomerase</keyword>
<evidence type="ECO:0000256" key="2">
    <source>
        <dbReference type="ARBA" id="ARBA00002388"/>
    </source>
</evidence>
<dbReference type="Gene3D" id="2.40.100.10">
    <property type="entry name" value="Cyclophilin-like"/>
    <property type="match status" value="1"/>
</dbReference>
<comment type="function">
    <text evidence="2 6">PPIases accelerate the folding of proteins. It catalyzes the cis-trans isomerization of proline imidic peptide bonds in oligopeptides.</text>
</comment>
<gene>
    <name evidence="9" type="ORF">B0A48_13751</name>
</gene>
<evidence type="ECO:0000256" key="3">
    <source>
        <dbReference type="ARBA" id="ARBA00023110"/>
    </source>
</evidence>
<proteinExistence type="inferred from homology"/>
<dbReference type="PANTHER" id="PTHR11071">
    <property type="entry name" value="PEPTIDYL-PROLYL CIS-TRANS ISOMERASE"/>
    <property type="match status" value="1"/>
</dbReference>
<dbReference type="OrthoDB" id="193499at2759"/>
<dbReference type="InterPro" id="IPR037523">
    <property type="entry name" value="VOC_core"/>
</dbReference>
<dbReference type="InterPro" id="IPR029068">
    <property type="entry name" value="Glyas_Bleomycin-R_OHBP_Dase"/>
</dbReference>
<evidence type="ECO:0000259" key="8">
    <source>
        <dbReference type="PROSITE" id="PS51819"/>
    </source>
</evidence>
<dbReference type="InterPro" id="IPR002130">
    <property type="entry name" value="Cyclophilin-type_PPIase_dom"/>
</dbReference>
<accession>A0A1V8SNE4</accession>
<dbReference type="PROSITE" id="PS51819">
    <property type="entry name" value="VOC"/>
    <property type="match status" value="1"/>
</dbReference>
<dbReference type="GO" id="GO:0003755">
    <property type="term" value="F:peptidyl-prolyl cis-trans isomerase activity"/>
    <property type="evidence" value="ECO:0007669"/>
    <property type="project" value="UniProtKB-UniRule"/>
</dbReference>
<sequence length="271" mass="29535">MATTDNPIVFFDTALGGEPLGRIKIQLFADAVPRTVENFRQFCTGETKNHLGRPIGYKGCKFHRVIKDFMIQGGDFINGDGTGSATIYGVNKFADENFKYRHGEAGLLSMANSGKDTNGCQFFILTAPAPHLNGKHVVFGKVIDGMDVVRKIENVRTRDEKPVQDVAISQCGEIHALKFGSQKINLHLSGHEFEPKAATVQPGSGDLCFITEHPIDEVLGAWKKAGLEILEGGNVVDRTGAVGKLRSVYCRDPDGNLIEYVPSAITAQLRC</sequence>
<dbReference type="EC" id="5.2.1.8" evidence="6"/>
<keyword evidence="10" id="KW-1185">Reference proteome</keyword>
<evidence type="ECO:0000256" key="4">
    <source>
        <dbReference type="ARBA" id="ARBA00023235"/>
    </source>
</evidence>
<dbReference type="PROSITE" id="PS50072">
    <property type="entry name" value="CSA_PPIASE_2"/>
    <property type="match status" value="1"/>
</dbReference>
<dbReference type="Gene3D" id="3.10.180.10">
    <property type="entry name" value="2,3-Dihydroxybiphenyl 1,2-Dioxygenase, domain 1"/>
    <property type="match status" value="1"/>
</dbReference>
<keyword evidence="3 6" id="KW-0697">Rotamase</keyword>
<protein>
    <recommendedName>
        <fullName evidence="6">Peptidyl-prolyl cis-trans isomerase</fullName>
        <shortName evidence="6">PPIase</shortName>
        <ecNumber evidence="6">5.2.1.8</ecNumber>
    </recommendedName>
</protein>
<evidence type="ECO:0000256" key="5">
    <source>
        <dbReference type="ARBA" id="ARBA00038512"/>
    </source>
</evidence>
<dbReference type="SUPFAM" id="SSF50891">
    <property type="entry name" value="Cyclophilin-like"/>
    <property type="match status" value="1"/>
</dbReference>
<dbReference type="Pfam" id="PF00160">
    <property type="entry name" value="Pro_isomerase"/>
    <property type="match status" value="1"/>
</dbReference>
<evidence type="ECO:0000313" key="9">
    <source>
        <dbReference type="EMBL" id="OQO00402.1"/>
    </source>
</evidence>
<dbReference type="PROSITE" id="PS00170">
    <property type="entry name" value="CSA_PPIASE_1"/>
    <property type="match status" value="1"/>
</dbReference>
<dbReference type="STRING" id="1507870.A0A1V8SNE4"/>
<dbReference type="CDD" id="cd01926">
    <property type="entry name" value="cyclophilin_ABH_like"/>
    <property type="match status" value="1"/>
</dbReference>
<organism evidence="9 10">
    <name type="scientific">Cryoendolithus antarcticus</name>
    <dbReference type="NCBI Taxonomy" id="1507870"/>
    <lineage>
        <taxon>Eukaryota</taxon>
        <taxon>Fungi</taxon>
        <taxon>Dikarya</taxon>
        <taxon>Ascomycota</taxon>
        <taxon>Pezizomycotina</taxon>
        <taxon>Dothideomycetes</taxon>
        <taxon>Dothideomycetidae</taxon>
        <taxon>Cladosporiales</taxon>
        <taxon>Cladosporiaceae</taxon>
        <taxon>Cryoendolithus</taxon>
    </lineage>
</organism>
<evidence type="ECO:0000256" key="1">
    <source>
        <dbReference type="ARBA" id="ARBA00000971"/>
    </source>
</evidence>
<name>A0A1V8SNE4_9PEZI</name>
<evidence type="ECO:0000256" key="6">
    <source>
        <dbReference type="RuleBase" id="RU363019"/>
    </source>
</evidence>
<dbReference type="Proteomes" id="UP000192596">
    <property type="component" value="Unassembled WGS sequence"/>
</dbReference>
<dbReference type="PANTHER" id="PTHR11071:SF561">
    <property type="entry name" value="PEPTIDYL-PROLYL CIS-TRANS ISOMERASE D-RELATED"/>
    <property type="match status" value="1"/>
</dbReference>
<evidence type="ECO:0000259" key="7">
    <source>
        <dbReference type="PROSITE" id="PS50072"/>
    </source>
</evidence>
<dbReference type="AlphaFoldDB" id="A0A1V8SNE4"/>
<feature type="domain" description="VOC" evidence="8">
    <location>
        <begin position="121"/>
        <end position="263"/>
    </location>
</feature>
<dbReference type="SUPFAM" id="SSF54593">
    <property type="entry name" value="Glyoxalase/Bleomycin resistance protein/Dihydroxybiphenyl dioxygenase"/>
    <property type="match status" value="1"/>
</dbReference>
<comment type="catalytic activity">
    <reaction evidence="1 6">
        <text>[protein]-peptidylproline (omega=180) = [protein]-peptidylproline (omega=0)</text>
        <dbReference type="Rhea" id="RHEA:16237"/>
        <dbReference type="Rhea" id="RHEA-COMP:10747"/>
        <dbReference type="Rhea" id="RHEA-COMP:10748"/>
        <dbReference type="ChEBI" id="CHEBI:83833"/>
        <dbReference type="ChEBI" id="CHEBI:83834"/>
        <dbReference type="EC" id="5.2.1.8"/>
    </reaction>
</comment>
<dbReference type="InterPro" id="IPR029000">
    <property type="entry name" value="Cyclophilin-like_dom_sf"/>
</dbReference>
<evidence type="ECO:0000313" key="10">
    <source>
        <dbReference type="Proteomes" id="UP000192596"/>
    </source>
</evidence>
<dbReference type="PRINTS" id="PR00153">
    <property type="entry name" value="CSAPPISMRASE"/>
</dbReference>
<feature type="domain" description="PPIase cyclophilin-type" evidence="7">
    <location>
        <begin position="10"/>
        <end position="173"/>
    </location>
</feature>
<dbReference type="FunFam" id="2.40.100.10:FF:000035">
    <property type="entry name" value="Peptidyl-prolyl cis-trans isomerase"/>
    <property type="match status" value="1"/>
</dbReference>
<dbReference type="InParanoid" id="A0A1V8SNE4"/>
<comment type="caution">
    <text evidence="9">The sequence shown here is derived from an EMBL/GenBank/DDBJ whole genome shotgun (WGS) entry which is preliminary data.</text>
</comment>